<reference evidence="2" key="2">
    <citation type="submission" date="2023-05" db="EMBL/GenBank/DDBJ databases">
        <authorList>
            <person name="Schelkunov M.I."/>
        </authorList>
    </citation>
    <scope>NUCLEOTIDE SEQUENCE</scope>
    <source>
        <strain evidence="2">Hsosn_3</strain>
        <tissue evidence="2">Leaf</tissue>
    </source>
</reference>
<organism evidence="2 3">
    <name type="scientific">Heracleum sosnowskyi</name>
    <dbReference type="NCBI Taxonomy" id="360622"/>
    <lineage>
        <taxon>Eukaryota</taxon>
        <taxon>Viridiplantae</taxon>
        <taxon>Streptophyta</taxon>
        <taxon>Embryophyta</taxon>
        <taxon>Tracheophyta</taxon>
        <taxon>Spermatophyta</taxon>
        <taxon>Magnoliopsida</taxon>
        <taxon>eudicotyledons</taxon>
        <taxon>Gunneridae</taxon>
        <taxon>Pentapetalae</taxon>
        <taxon>asterids</taxon>
        <taxon>campanulids</taxon>
        <taxon>Apiales</taxon>
        <taxon>Apiaceae</taxon>
        <taxon>Apioideae</taxon>
        <taxon>apioid superclade</taxon>
        <taxon>Tordylieae</taxon>
        <taxon>Tordyliinae</taxon>
        <taxon>Heracleum</taxon>
    </lineage>
</organism>
<evidence type="ECO:0000313" key="2">
    <source>
        <dbReference type="EMBL" id="KAK1371389.1"/>
    </source>
</evidence>
<dbReference type="AlphaFoldDB" id="A0AAD8MFZ0"/>
<dbReference type="EMBL" id="JAUIZM010000008">
    <property type="protein sequence ID" value="KAK1371389.1"/>
    <property type="molecule type" value="Genomic_DNA"/>
</dbReference>
<name>A0AAD8MFZ0_9APIA</name>
<evidence type="ECO:0000256" key="1">
    <source>
        <dbReference type="SAM" id="MobiDB-lite"/>
    </source>
</evidence>
<protein>
    <submittedName>
        <fullName evidence="2">Uncharacterized protein</fullName>
    </submittedName>
</protein>
<feature type="compositionally biased region" description="Basic residues" evidence="1">
    <location>
        <begin position="15"/>
        <end position="30"/>
    </location>
</feature>
<feature type="region of interest" description="Disordered" evidence="1">
    <location>
        <begin position="1"/>
        <end position="37"/>
    </location>
</feature>
<comment type="caution">
    <text evidence="2">The sequence shown here is derived from an EMBL/GenBank/DDBJ whole genome shotgun (WGS) entry which is preliminary data.</text>
</comment>
<accession>A0AAD8MFZ0</accession>
<reference evidence="2" key="1">
    <citation type="submission" date="2023-02" db="EMBL/GenBank/DDBJ databases">
        <title>Genome of toxic invasive species Heracleum sosnowskyi carries increased number of genes despite the absence of recent whole-genome duplications.</title>
        <authorList>
            <person name="Schelkunov M."/>
            <person name="Shtratnikova V."/>
            <person name="Makarenko M."/>
            <person name="Klepikova A."/>
            <person name="Omelchenko D."/>
            <person name="Novikova G."/>
            <person name="Obukhova E."/>
            <person name="Bogdanov V."/>
            <person name="Penin A."/>
            <person name="Logacheva M."/>
        </authorList>
    </citation>
    <scope>NUCLEOTIDE SEQUENCE</scope>
    <source>
        <strain evidence="2">Hsosn_3</strain>
        <tissue evidence="2">Leaf</tissue>
    </source>
</reference>
<gene>
    <name evidence="2" type="ORF">POM88_037481</name>
</gene>
<proteinExistence type="predicted"/>
<keyword evidence="3" id="KW-1185">Reference proteome</keyword>
<evidence type="ECO:0000313" key="3">
    <source>
        <dbReference type="Proteomes" id="UP001237642"/>
    </source>
</evidence>
<dbReference type="Proteomes" id="UP001237642">
    <property type="component" value="Unassembled WGS sequence"/>
</dbReference>
<sequence length="170" mass="18932">MGNCCVVPKTSSQKERRRERKEKKKHRHKPNPFSTDYGAGNGIKFHVLKDANDKDISEKYQLGRELGRGEFGNSSRRVVTCECFWASNPMAAILSNPCFSAVRSSSSRPATTPADRINCKVSATFAPPTSSAVDVKEKAGLKDYLHITDFDKDTIVKILDRAKEVKALIK</sequence>